<dbReference type="EMBL" id="CAJNOQ010016138">
    <property type="protein sequence ID" value="CAF1375265.1"/>
    <property type="molecule type" value="Genomic_DNA"/>
</dbReference>
<feature type="region of interest" description="Disordered" evidence="1">
    <location>
        <begin position="201"/>
        <end position="225"/>
    </location>
</feature>
<dbReference type="EMBL" id="CAJOBC010078035">
    <property type="protein sequence ID" value="CAF4265106.1"/>
    <property type="molecule type" value="Genomic_DNA"/>
</dbReference>
<dbReference type="Proteomes" id="UP000681722">
    <property type="component" value="Unassembled WGS sequence"/>
</dbReference>
<dbReference type="Proteomes" id="UP000677228">
    <property type="component" value="Unassembled WGS sequence"/>
</dbReference>
<gene>
    <name evidence="2" type="ORF">GPM918_LOCUS32057</name>
    <name evidence="3" type="ORF">OVA965_LOCUS35059</name>
    <name evidence="5" type="ORF">SRO942_LOCUS32712</name>
    <name evidence="4" type="ORF">TMI583_LOCUS36018</name>
</gene>
<evidence type="ECO:0000313" key="5">
    <source>
        <dbReference type="EMBL" id="CAF4265106.1"/>
    </source>
</evidence>
<sequence length="225" mass="26166">MDTTHSSSFVNTKCVVDYKRRRAIIPSPNQPNRHSKYTFTMFEDNNLTTEQDIASKTGINTNKDSQDGKQQQEISSTVSYNNSKSNEREKDSTSDEEEQSEGNNDILNEKTLNAQTKGDEDFDTFILNNFKPFDGNQNVITWLNETEQKFNHFKLNRFSRLSSVPLLVINDAKRWYIRCRREIHTFDDFYESIFQEYNQSSPSLTTSSTLNPSKNVSGKRLTFHR</sequence>
<feature type="compositionally biased region" description="Polar residues" evidence="1">
    <location>
        <begin position="101"/>
        <end position="110"/>
    </location>
</feature>
<feature type="non-terminal residue" evidence="2">
    <location>
        <position position="225"/>
    </location>
</feature>
<evidence type="ECO:0000256" key="1">
    <source>
        <dbReference type="SAM" id="MobiDB-lite"/>
    </source>
</evidence>
<accession>A0A815J6N5</accession>
<proteinExistence type="predicted"/>
<evidence type="ECO:0000313" key="4">
    <source>
        <dbReference type="EMBL" id="CAF4250507.1"/>
    </source>
</evidence>
<organism evidence="2 6">
    <name type="scientific">Didymodactylos carnosus</name>
    <dbReference type="NCBI Taxonomy" id="1234261"/>
    <lineage>
        <taxon>Eukaryota</taxon>
        <taxon>Metazoa</taxon>
        <taxon>Spiralia</taxon>
        <taxon>Gnathifera</taxon>
        <taxon>Rotifera</taxon>
        <taxon>Eurotatoria</taxon>
        <taxon>Bdelloidea</taxon>
        <taxon>Philodinida</taxon>
        <taxon>Philodinidae</taxon>
        <taxon>Didymodactylos</taxon>
    </lineage>
</organism>
<protein>
    <submittedName>
        <fullName evidence="2">Uncharacterized protein</fullName>
    </submittedName>
</protein>
<dbReference type="Proteomes" id="UP000682733">
    <property type="component" value="Unassembled WGS sequence"/>
</dbReference>
<evidence type="ECO:0000313" key="3">
    <source>
        <dbReference type="EMBL" id="CAF1456510.1"/>
    </source>
</evidence>
<reference evidence="2" key="1">
    <citation type="submission" date="2021-02" db="EMBL/GenBank/DDBJ databases">
        <authorList>
            <person name="Nowell W R."/>
        </authorList>
    </citation>
    <scope>NUCLEOTIDE SEQUENCE</scope>
</reference>
<feature type="region of interest" description="Disordered" evidence="1">
    <location>
        <begin position="56"/>
        <end position="110"/>
    </location>
</feature>
<dbReference type="OrthoDB" id="10044916at2759"/>
<dbReference type="AlphaFoldDB" id="A0A815J6N5"/>
<dbReference type="Proteomes" id="UP000663829">
    <property type="component" value="Unassembled WGS sequence"/>
</dbReference>
<evidence type="ECO:0000313" key="2">
    <source>
        <dbReference type="EMBL" id="CAF1375265.1"/>
    </source>
</evidence>
<dbReference type="EMBL" id="CAJNOK010030138">
    <property type="protein sequence ID" value="CAF1456510.1"/>
    <property type="molecule type" value="Genomic_DNA"/>
</dbReference>
<dbReference type="EMBL" id="CAJOBA010051996">
    <property type="protein sequence ID" value="CAF4250507.1"/>
    <property type="molecule type" value="Genomic_DNA"/>
</dbReference>
<feature type="compositionally biased region" description="Low complexity" evidence="1">
    <location>
        <begin position="201"/>
        <end position="213"/>
    </location>
</feature>
<feature type="compositionally biased region" description="Polar residues" evidence="1">
    <location>
        <begin position="56"/>
        <end position="84"/>
    </location>
</feature>
<name>A0A815J6N5_9BILA</name>
<comment type="caution">
    <text evidence="2">The sequence shown here is derived from an EMBL/GenBank/DDBJ whole genome shotgun (WGS) entry which is preliminary data.</text>
</comment>
<keyword evidence="6" id="KW-1185">Reference proteome</keyword>
<evidence type="ECO:0000313" key="6">
    <source>
        <dbReference type="Proteomes" id="UP000663829"/>
    </source>
</evidence>